<name>A0A9D4HAW6_DREPO</name>
<reference evidence="1" key="2">
    <citation type="submission" date="2020-11" db="EMBL/GenBank/DDBJ databases">
        <authorList>
            <person name="McCartney M.A."/>
            <person name="Auch B."/>
            <person name="Kono T."/>
            <person name="Mallez S."/>
            <person name="Becker A."/>
            <person name="Gohl D.M."/>
            <person name="Silverstein K.A.T."/>
            <person name="Koren S."/>
            <person name="Bechman K.B."/>
            <person name="Herman A."/>
            <person name="Abrahante J.E."/>
            <person name="Garbe J."/>
        </authorList>
    </citation>
    <scope>NUCLEOTIDE SEQUENCE</scope>
    <source>
        <strain evidence="1">Duluth1</strain>
        <tissue evidence="1">Whole animal</tissue>
    </source>
</reference>
<protein>
    <submittedName>
        <fullName evidence="1">Uncharacterized protein</fullName>
    </submittedName>
</protein>
<dbReference type="AlphaFoldDB" id="A0A9D4HAW6"/>
<reference evidence="1" key="1">
    <citation type="journal article" date="2019" name="bioRxiv">
        <title>The Genome of the Zebra Mussel, Dreissena polymorpha: A Resource for Invasive Species Research.</title>
        <authorList>
            <person name="McCartney M.A."/>
            <person name="Auch B."/>
            <person name="Kono T."/>
            <person name="Mallez S."/>
            <person name="Zhang Y."/>
            <person name="Obille A."/>
            <person name="Becker A."/>
            <person name="Abrahante J.E."/>
            <person name="Garbe J."/>
            <person name="Badalamenti J.P."/>
            <person name="Herman A."/>
            <person name="Mangelson H."/>
            <person name="Liachko I."/>
            <person name="Sullivan S."/>
            <person name="Sone E.D."/>
            <person name="Koren S."/>
            <person name="Silverstein K.A.T."/>
            <person name="Beckman K.B."/>
            <person name="Gohl D.M."/>
        </authorList>
    </citation>
    <scope>NUCLEOTIDE SEQUENCE</scope>
    <source>
        <strain evidence="1">Duluth1</strain>
        <tissue evidence="1">Whole animal</tissue>
    </source>
</reference>
<keyword evidence="2" id="KW-1185">Reference proteome</keyword>
<evidence type="ECO:0000313" key="1">
    <source>
        <dbReference type="EMBL" id="KAH3830069.1"/>
    </source>
</evidence>
<dbReference type="Proteomes" id="UP000828390">
    <property type="component" value="Unassembled WGS sequence"/>
</dbReference>
<dbReference type="EMBL" id="JAIWYP010000004">
    <property type="protein sequence ID" value="KAH3830069.1"/>
    <property type="molecule type" value="Genomic_DNA"/>
</dbReference>
<accession>A0A9D4HAW6</accession>
<gene>
    <name evidence="1" type="ORF">DPMN_103306</name>
</gene>
<comment type="caution">
    <text evidence="1">The sequence shown here is derived from an EMBL/GenBank/DDBJ whole genome shotgun (WGS) entry which is preliminary data.</text>
</comment>
<sequence>MRYSQQHTTDLTGRGSLCRHPSFAPNDLTSQANNDDELIILYSINNLALLHDKKDGINLYTIIY</sequence>
<organism evidence="1 2">
    <name type="scientific">Dreissena polymorpha</name>
    <name type="common">Zebra mussel</name>
    <name type="synonym">Mytilus polymorpha</name>
    <dbReference type="NCBI Taxonomy" id="45954"/>
    <lineage>
        <taxon>Eukaryota</taxon>
        <taxon>Metazoa</taxon>
        <taxon>Spiralia</taxon>
        <taxon>Lophotrochozoa</taxon>
        <taxon>Mollusca</taxon>
        <taxon>Bivalvia</taxon>
        <taxon>Autobranchia</taxon>
        <taxon>Heteroconchia</taxon>
        <taxon>Euheterodonta</taxon>
        <taxon>Imparidentia</taxon>
        <taxon>Neoheterodontei</taxon>
        <taxon>Myida</taxon>
        <taxon>Dreissenoidea</taxon>
        <taxon>Dreissenidae</taxon>
        <taxon>Dreissena</taxon>
    </lineage>
</organism>
<proteinExistence type="predicted"/>
<evidence type="ECO:0000313" key="2">
    <source>
        <dbReference type="Proteomes" id="UP000828390"/>
    </source>
</evidence>